<evidence type="ECO:0008006" key="3">
    <source>
        <dbReference type="Google" id="ProtNLM"/>
    </source>
</evidence>
<dbReference type="AlphaFoldDB" id="A0A8B9GZ29"/>
<name>A0A8B9GZ29_ASTMX</name>
<evidence type="ECO:0000313" key="2">
    <source>
        <dbReference type="Proteomes" id="UP000694621"/>
    </source>
</evidence>
<evidence type="ECO:0000313" key="1">
    <source>
        <dbReference type="Ensembl" id="ENSAMXP00005002281.1"/>
    </source>
</evidence>
<organism evidence="1 2">
    <name type="scientific">Astyanax mexicanus</name>
    <name type="common">Blind cave fish</name>
    <name type="synonym">Astyanax fasciatus mexicanus</name>
    <dbReference type="NCBI Taxonomy" id="7994"/>
    <lineage>
        <taxon>Eukaryota</taxon>
        <taxon>Metazoa</taxon>
        <taxon>Chordata</taxon>
        <taxon>Craniata</taxon>
        <taxon>Vertebrata</taxon>
        <taxon>Euteleostomi</taxon>
        <taxon>Actinopterygii</taxon>
        <taxon>Neopterygii</taxon>
        <taxon>Teleostei</taxon>
        <taxon>Ostariophysi</taxon>
        <taxon>Characiformes</taxon>
        <taxon>Characoidei</taxon>
        <taxon>Acestrorhamphidae</taxon>
        <taxon>Acestrorhamphinae</taxon>
        <taxon>Astyanax</taxon>
    </lineage>
</organism>
<reference evidence="1" key="1">
    <citation type="submission" date="2025-08" db="UniProtKB">
        <authorList>
            <consortium name="Ensembl"/>
        </authorList>
    </citation>
    <scope>IDENTIFICATION</scope>
</reference>
<dbReference type="Proteomes" id="UP000694621">
    <property type="component" value="Unplaced"/>
</dbReference>
<sequence length="396" mass="45808">MRSSQNWETRESLCCQFWEFRALGNPPCSTPCSDSSLQSVLEDVPEELSCIFMNYYQRATSAAVLGDQICVKLKETILQSVYNMAAKFICDQMRAKPPFNGNRGDLEKHILKSLAEQEGDKEEKFNNFLTYMNQLKIHFENFIRDRVRQYMAAENPQAASVIKEHIDHKQRIIISAAEEARNEVKLISGDINKWLEIFSNSLVDELGDTKVHLSGNVTKGVADYDFLVDVIKKELLIVMFREKPEEILIKHFCRCCWKQCPFCGAVCTNSQENHTEKHQTEFHRSSGITGRHFRGTKEFTIDFCTTNVATDNLKFSAGIPEKYYLYREFWTAGGDYAEWSISPDFPSPVYWRWFVCEFQENLEKHHNKTFTGRGEIPSEWKRFSQSEAVASLGINK</sequence>
<proteinExistence type="predicted"/>
<accession>A0A8B9GZ29</accession>
<dbReference type="PANTHER" id="PTHR22796">
    <property type="entry name" value="URG4-RELATED"/>
    <property type="match status" value="1"/>
</dbReference>
<protein>
    <recommendedName>
        <fullName evidence="3">Interferon-induced very large GTPase 1-like</fullName>
    </recommendedName>
</protein>
<dbReference type="PANTHER" id="PTHR22796:SF6">
    <property type="entry name" value="INTERFERON-INDUCED VERY LARGE GTPASE 1-RELATED"/>
    <property type="match status" value="1"/>
</dbReference>
<dbReference type="Ensembl" id="ENSAMXT00005002532.1">
    <property type="protein sequence ID" value="ENSAMXP00005002281.1"/>
    <property type="gene ID" value="ENSAMXG00005001245.1"/>
</dbReference>